<evidence type="ECO:0000313" key="7">
    <source>
        <dbReference type="Proteomes" id="UP001470230"/>
    </source>
</evidence>
<accession>A0ABR2H920</accession>
<evidence type="ECO:0000256" key="3">
    <source>
        <dbReference type="ARBA" id="ARBA00022840"/>
    </source>
</evidence>
<sequence length="1083" mass="123132">MNELTPQSILTLISSKESEILTHTKQAYIFRSSVTYMSQIIQTFLHAARATVSNNVSATKVQALRQIYDMIAHYDSILPHLSLDKWIQPALNWPSSYVHEYIKGLRENLINIAPSLGLVPTEVLRFDSQQDNVNQIADLKALKTSIQSLSSQVSINDAVGVQRQIETKLNEINKLLPRKSLRRATFDRRPSAENHPIVLMKRRIQELLGQFKSINIEINDLSLEGQIGAGGFGTVYKATRLSTAEIVAVKELRSNRLTMSSWASLYAEVETMCAVRHPFVLELVGAHITDPYRIITRYCPHKSLFERLHRPSPSFPFLTPTRLTIIAYQVSVGMAHLHSMSIVHRDLKTLNILLDQADDGCVADFGLSGMMKDNQELCGGVGTPHYTAPEVLAHSRYGPKVDIFSYAVVLWEMLMKTVPYGEMSHMEIYEHVVTRGWRLPIPHDTPEGLKKLITRCWSKSPNDRPEFSEIVSLFEKGEVYFPKSESIDFISIKKVKRCPLLNFEYLTSILKNTTDCHFSSIVYYITSKGDEELRNKLRKENILELMLFKSSLSENIDAILVYASYILNDNEFSDFLRGGGLNMFKLCVNMSNVQSMSAAIRLGLKLPRSELNQLKIFLSKIVQFLQGNTVVSPHILQFLTRFDFSELSEFKRQISLSIMDVVTKVEDQQTFDAIATLLPLVKSSLTMNQMRLFYSLLTCDLVIPSSFVSILIDSPDNWSHAPLILSILKAMSKSDVDEVFLEFLQKCAKNEKEVFQQLYQMKDFFETIQGLLDSSDPPRSPLFLLYCIAPIEDAALKLANHPMLSSLINMKGYQIQRLQIFTSLCYHESFCTRTQYIDGIIHTLVKSISVKSLTKYAVHLICAFSSHPEGCRLLNENGVLELFTQFFLSTTNEVAEASHVILRNFARNNRKKSTIPQGAMIVSCLMQDMIYDVDKRVEILETIVTLVKTMPGCVQEHDLLKIILPLISQQGNPLLMKLALKLFAIVEPVSLRNIYPQLLAQIYKILNNPELMFPEIIEECLKVVISVEENFDIILFLQKTQLSRFIQDVIKLLPSEDPHLATFDNCLKKLNQISSVNVQNIEL</sequence>
<dbReference type="Pfam" id="PF07714">
    <property type="entry name" value="PK_Tyr_Ser-Thr"/>
    <property type="match status" value="1"/>
</dbReference>
<gene>
    <name evidence="6" type="ORF">M9Y10_025559</name>
</gene>
<dbReference type="CDD" id="cd13999">
    <property type="entry name" value="STKc_MAP3K-like"/>
    <property type="match status" value="1"/>
</dbReference>
<evidence type="ECO:0000256" key="4">
    <source>
        <dbReference type="PROSITE-ProRule" id="PRU10141"/>
    </source>
</evidence>
<keyword evidence="1" id="KW-0418">Kinase</keyword>
<dbReference type="PANTHER" id="PTHR44329">
    <property type="entry name" value="SERINE/THREONINE-PROTEIN KINASE TNNI3K-RELATED"/>
    <property type="match status" value="1"/>
</dbReference>
<dbReference type="InterPro" id="IPR011009">
    <property type="entry name" value="Kinase-like_dom_sf"/>
</dbReference>
<keyword evidence="7" id="KW-1185">Reference proteome</keyword>
<dbReference type="PROSITE" id="PS50011">
    <property type="entry name" value="PROTEIN_KINASE_DOM"/>
    <property type="match status" value="1"/>
</dbReference>
<dbReference type="SUPFAM" id="SSF56112">
    <property type="entry name" value="Protein kinase-like (PK-like)"/>
    <property type="match status" value="1"/>
</dbReference>
<dbReference type="InterPro" id="IPR016024">
    <property type="entry name" value="ARM-type_fold"/>
</dbReference>
<dbReference type="PROSITE" id="PS00107">
    <property type="entry name" value="PROTEIN_KINASE_ATP"/>
    <property type="match status" value="1"/>
</dbReference>
<dbReference type="SUPFAM" id="SSF48371">
    <property type="entry name" value="ARM repeat"/>
    <property type="match status" value="1"/>
</dbReference>
<keyword evidence="1" id="KW-0808">Transferase</keyword>
<feature type="domain" description="Protein kinase" evidence="5">
    <location>
        <begin position="221"/>
        <end position="481"/>
    </location>
</feature>
<dbReference type="SMART" id="SM00220">
    <property type="entry name" value="S_TKc"/>
    <property type="match status" value="1"/>
</dbReference>
<dbReference type="InterPro" id="IPR011989">
    <property type="entry name" value="ARM-like"/>
</dbReference>
<dbReference type="EMBL" id="JAPFFF010000037">
    <property type="protein sequence ID" value="KAK8842698.1"/>
    <property type="molecule type" value="Genomic_DNA"/>
</dbReference>
<evidence type="ECO:0000313" key="6">
    <source>
        <dbReference type="EMBL" id="KAK8842698.1"/>
    </source>
</evidence>
<proteinExistence type="predicted"/>
<reference evidence="6 7" key="1">
    <citation type="submission" date="2024-04" db="EMBL/GenBank/DDBJ databases">
        <title>Tritrichomonas musculus Genome.</title>
        <authorList>
            <person name="Alves-Ferreira E."/>
            <person name="Grigg M."/>
            <person name="Lorenzi H."/>
            <person name="Galac M."/>
        </authorList>
    </citation>
    <scope>NUCLEOTIDE SEQUENCE [LARGE SCALE GENOMIC DNA]</scope>
    <source>
        <strain evidence="6 7">EAF2021</strain>
    </source>
</reference>
<dbReference type="PROSITE" id="PS00108">
    <property type="entry name" value="PROTEIN_KINASE_ST"/>
    <property type="match status" value="1"/>
</dbReference>
<name>A0ABR2H920_9EUKA</name>
<keyword evidence="2 4" id="KW-0547">Nucleotide-binding</keyword>
<dbReference type="InterPro" id="IPR008271">
    <property type="entry name" value="Ser/Thr_kinase_AS"/>
</dbReference>
<keyword evidence="3 4" id="KW-0067">ATP-binding</keyword>
<dbReference type="InterPro" id="IPR001245">
    <property type="entry name" value="Ser-Thr/Tyr_kinase_cat_dom"/>
</dbReference>
<evidence type="ECO:0000259" key="5">
    <source>
        <dbReference type="PROSITE" id="PS50011"/>
    </source>
</evidence>
<feature type="binding site" evidence="4">
    <location>
        <position position="250"/>
    </location>
    <ligand>
        <name>ATP</name>
        <dbReference type="ChEBI" id="CHEBI:30616"/>
    </ligand>
</feature>
<dbReference type="InterPro" id="IPR051681">
    <property type="entry name" value="Ser/Thr_Kinases-Pseudokinases"/>
</dbReference>
<protein>
    <recommendedName>
        <fullName evidence="5">Protein kinase domain-containing protein</fullName>
    </recommendedName>
</protein>
<dbReference type="Gene3D" id="1.10.510.10">
    <property type="entry name" value="Transferase(Phosphotransferase) domain 1"/>
    <property type="match status" value="1"/>
</dbReference>
<evidence type="ECO:0000256" key="1">
    <source>
        <dbReference type="ARBA" id="ARBA00022527"/>
    </source>
</evidence>
<organism evidence="6 7">
    <name type="scientific">Tritrichomonas musculus</name>
    <dbReference type="NCBI Taxonomy" id="1915356"/>
    <lineage>
        <taxon>Eukaryota</taxon>
        <taxon>Metamonada</taxon>
        <taxon>Parabasalia</taxon>
        <taxon>Tritrichomonadida</taxon>
        <taxon>Tritrichomonadidae</taxon>
        <taxon>Tritrichomonas</taxon>
    </lineage>
</organism>
<keyword evidence="1" id="KW-0723">Serine/threonine-protein kinase</keyword>
<dbReference type="InterPro" id="IPR000719">
    <property type="entry name" value="Prot_kinase_dom"/>
</dbReference>
<dbReference type="InterPro" id="IPR017441">
    <property type="entry name" value="Protein_kinase_ATP_BS"/>
</dbReference>
<dbReference type="Proteomes" id="UP001470230">
    <property type="component" value="Unassembled WGS sequence"/>
</dbReference>
<dbReference type="Gene3D" id="1.25.10.10">
    <property type="entry name" value="Leucine-rich Repeat Variant"/>
    <property type="match status" value="1"/>
</dbReference>
<comment type="caution">
    <text evidence="6">The sequence shown here is derived from an EMBL/GenBank/DDBJ whole genome shotgun (WGS) entry which is preliminary data.</text>
</comment>
<dbReference type="Gene3D" id="3.30.200.20">
    <property type="entry name" value="Phosphorylase Kinase, domain 1"/>
    <property type="match status" value="1"/>
</dbReference>
<evidence type="ECO:0000256" key="2">
    <source>
        <dbReference type="ARBA" id="ARBA00022741"/>
    </source>
</evidence>
<dbReference type="PANTHER" id="PTHR44329:SF214">
    <property type="entry name" value="PROTEIN KINASE DOMAIN-CONTAINING PROTEIN"/>
    <property type="match status" value="1"/>
</dbReference>